<dbReference type="PATRIC" id="fig|1423760.3.peg.1835"/>
<dbReference type="InterPro" id="IPR007167">
    <property type="entry name" value="Fe-transptr_FeoA-like"/>
</dbReference>
<protein>
    <recommendedName>
        <fullName evidence="2">Ferrous iron transporter FeoA-like domain-containing protein</fullName>
    </recommendedName>
</protein>
<evidence type="ECO:0000259" key="2">
    <source>
        <dbReference type="Pfam" id="PF04023"/>
    </source>
</evidence>
<comment type="caution">
    <text evidence="3">The sequence shown here is derived from an EMBL/GenBank/DDBJ whole genome shotgun (WGS) entry which is preliminary data.</text>
</comment>
<reference evidence="3 4" key="1">
    <citation type="journal article" date="2015" name="Genome Announc.">
        <title>Expanding the biotechnology potential of lactobacilli through comparative genomics of 213 strains and associated genera.</title>
        <authorList>
            <person name="Sun Z."/>
            <person name="Harris H.M."/>
            <person name="McCann A."/>
            <person name="Guo C."/>
            <person name="Argimon S."/>
            <person name="Zhang W."/>
            <person name="Yang X."/>
            <person name="Jeffery I.B."/>
            <person name="Cooney J.C."/>
            <person name="Kagawa T.F."/>
            <person name="Liu W."/>
            <person name="Song Y."/>
            <person name="Salvetti E."/>
            <person name="Wrobel A."/>
            <person name="Rasinkangas P."/>
            <person name="Parkhill J."/>
            <person name="Rea M.C."/>
            <person name="O'Sullivan O."/>
            <person name="Ritari J."/>
            <person name="Douillard F.P."/>
            <person name="Paul Ross R."/>
            <person name="Yang R."/>
            <person name="Briner A.E."/>
            <person name="Felis G.E."/>
            <person name="de Vos W.M."/>
            <person name="Barrangou R."/>
            <person name="Klaenhammer T.R."/>
            <person name="Caufield P.W."/>
            <person name="Cui Y."/>
            <person name="Zhang H."/>
            <person name="O'Toole P.W."/>
        </authorList>
    </citation>
    <scope>NUCLEOTIDE SEQUENCE [LARGE SCALE GENOMIC DNA]</scope>
    <source>
        <strain evidence="3 4">DSM 15946</strain>
    </source>
</reference>
<evidence type="ECO:0000256" key="1">
    <source>
        <dbReference type="ARBA" id="ARBA00023004"/>
    </source>
</evidence>
<gene>
    <name evidence="3" type="ORF">FC43_GL001760</name>
</gene>
<dbReference type="InterPro" id="IPR008988">
    <property type="entry name" value="Transcriptional_repressor_C"/>
</dbReference>
<dbReference type="GO" id="GO:0046914">
    <property type="term" value="F:transition metal ion binding"/>
    <property type="evidence" value="ECO:0007669"/>
    <property type="project" value="InterPro"/>
</dbReference>
<evidence type="ECO:0000313" key="3">
    <source>
        <dbReference type="EMBL" id="KRL89425.1"/>
    </source>
</evidence>
<dbReference type="Proteomes" id="UP000050816">
    <property type="component" value="Unassembled WGS sequence"/>
</dbReference>
<dbReference type="AlphaFoldDB" id="A0A0R1U826"/>
<sequence>MIINALITLHHFDQLEKPVATRLHSLGLTEGSTILLLQRYPFHGPVIIESNHQRIALRYRIFSILTQPPRGKFHGNRTDW</sequence>
<dbReference type="EMBL" id="AZFK01000047">
    <property type="protein sequence ID" value="KRL89425.1"/>
    <property type="molecule type" value="Genomic_DNA"/>
</dbReference>
<dbReference type="Pfam" id="PF04023">
    <property type="entry name" value="FeoA"/>
    <property type="match status" value="1"/>
</dbReference>
<proteinExistence type="predicted"/>
<dbReference type="InterPro" id="IPR038157">
    <property type="entry name" value="FeoA_core_dom"/>
</dbReference>
<accession>A0A0R1U826</accession>
<dbReference type="RefSeq" id="WP_420865135.1">
    <property type="nucleotide sequence ID" value="NZ_AZFK01000047.1"/>
</dbReference>
<feature type="domain" description="Ferrous iron transporter FeoA-like" evidence="2">
    <location>
        <begin position="12"/>
        <end position="61"/>
    </location>
</feature>
<dbReference type="Gene3D" id="2.30.30.90">
    <property type="match status" value="1"/>
</dbReference>
<evidence type="ECO:0000313" key="4">
    <source>
        <dbReference type="Proteomes" id="UP000050816"/>
    </source>
</evidence>
<keyword evidence="1" id="KW-0408">Iron</keyword>
<name>A0A0R1U826_9LACO</name>
<dbReference type="SUPFAM" id="SSF50037">
    <property type="entry name" value="C-terminal domain of transcriptional repressors"/>
    <property type="match status" value="1"/>
</dbReference>
<organism evidence="3 4">
    <name type="scientific">Limosilactobacillus ingluviei DSM 15946</name>
    <dbReference type="NCBI Taxonomy" id="1423760"/>
    <lineage>
        <taxon>Bacteria</taxon>
        <taxon>Bacillati</taxon>
        <taxon>Bacillota</taxon>
        <taxon>Bacilli</taxon>
        <taxon>Lactobacillales</taxon>
        <taxon>Lactobacillaceae</taxon>
        <taxon>Limosilactobacillus</taxon>
    </lineage>
</organism>